<name>A0AAG5DU66_ANOAO</name>
<evidence type="ECO:0000313" key="1">
    <source>
        <dbReference type="EnsemblMetazoa" id="ENSAATROPP014962"/>
    </source>
</evidence>
<dbReference type="AlphaFoldDB" id="A0AAG5DU66"/>
<reference evidence="1" key="1">
    <citation type="submission" date="2024-04" db="UniProtKB">
        <authorList>
            <consortium name="EnsemblMetazoa"/>
        </authorList>
    </citation>
    <scope>IDENTIFICATION</scope>
    <source>
        <strain evidence="1">EBRO</strain>
    </source>
</reference>
<keyword evidence="2" id="KW-1185">Reference proteome</keyword>
<evidence type="ECO:0000313" key="2">
    <source>
        <dbReference type="Proteomes" id="UP000075880"/>
    </source>
</evidence>
<dbReference type="EnsemblMetazoa" id="ENSAATROPT016979">
    <property type="protein sequence ID" value="ENSAATROPP014962"/>
    <property type="gene ID" value="ENSAATROPG013892"/>
</dbReference>
<accession>A0AAG5DU66</accession>
<dbReference type="Proteomes" id="UP000075880">
    <property type="component" value="Unassembled WGS sequence"/>
</dbReference>
<sequence length="152" mass="16419">YNLFGCLELGLLKCPGGNKSTFAIPRNSCEAFDNQLAAEPADAPRASQIVVAINHVKNQNVRLQKFGHHCDGALADWTALRMGLAAAQQGARLGRGAQRSTNCYSREGVVAACSRRAGRYAGQTTVTPKLPRCRDPVEQTYIRVHPGARSVL</sequence>
<protein>
    <submittedName>
        <fullName evidence="1">Uncharacterized protein</fullName>
    </submittedName>
</protein>
<organism evidence="1 2">
    <name type="scientific">Anopheles atroparvus</name>
    <name type="common">European mosquito</name>
    <dbReference type="NCBI Taxonomy" id="41427"/>
    <lineage>
        <taxon>Eukaryota</taxon>
        <taxon>Metazoa</taxon>
        <taxon>Ecdysozoa</taxon>
        <taxon>Arthropoda</taxon>
        <taxon>Hexapoda</taxon>
        <taxon>Insecta</taxon>
        <taxon>Pterygota</taxon>
        <taxon>Neoptera</taxon>
        <taxon>Endopterygota</taxon>
        <taxon>Diptera</taxon>
        <taxon>Nematocera</taxon>
        <taxon>Culicoidea</taxon>
        <taxon>Culicidae</taxon>
        <taxon>Anophelinae</taxon>
        <taxon>Anopheles</taxon>
    </lineage>
</organism>
<proteinExistence type="predicted"/>